<dbReference type="InterPro" id="IPR051046">
    <property type="entry name" value="MurCDEF_CellWall_CoF430Synth"/>
</dbReference>
<evidence type="ECO:0000313" key="13">
    <source>
        <dbReference type="Proteomes" id="UP000325004"/>
    </source>
</evidence>
<dbReference type="SUPFAM" id="SSF63418">
    <property type="entry name" value="MurE/MurF N-terminal domain"/>
    <property type="match status" value="1"/>
</dbReference>
<evidence type="ECO:0000259" key="10">
    <source>
        <dbReference type="Pfam" id="PF02875"/>
    </source>
</evidence>
<dbReference type="GO" id="GO:0005524">
    <property type="term" value="F:ATP binding"/>
    <property type="evidence" value="ECO:0007669"/>
    <property type="project" value="UniProtKB-KW"/>
</dbReference>
<dbReference type="GO" id="GO:0071555">
    <property type="term" value="P:cell wall organization"/>
    <property type="evidence" value="ECO:0007669"/>
    <property type="project" value="UniProtKB-KW"/>
</dbReference>
<dbReference type="Proteomes" id="UP000325004">
    <property type="component" value="Chromosome"/>
</dbReference>
<name>A0A5C0UE42_9PROT</name>
<feature type="domain" description="Mur ligase C-terminal" evidence="10">
    <location>
        <begin position="311"/>
        <end position="408"/>
    </location>
</feature>
<evidence type="ECO:0000256" key="7">
    <source>
        <dbReference type="ARBA" id="ARBA00023306"/>
    </source>
</evidence>
<dbReference type="Pfam" id="PF01225">
    <property type="entry name" value="Mur_ligase"/>
    <property type="match status" value="1"/>
</dbReference>
<dbReference type="Gene3D" id="3.40.1390.10">
    <property type="entry name" value="MurE/MurF, N-terminal domain"/>
    <property type="match status" value="1"/>
</dbReference>
<dbReference type="KEGG" id="cpri:FZC34_00230"/>
<dbReference type="GO" id="GO:0009252">
    <property type="term" value="P:peptidoglycan biosynthetic process"/>
    <property type="evidence" value="ECO:0007669"/>
    <property type="project" value="UniProtKB-KW"/>
</dbReference>
<dbReference type="Pfam" id="PF02875">
    <property type="entry name" value="Mur_ligase_C"/>
    <property type="match status" value="1"/>
</dbReference>
<reference evidence="12 13" key="1">
    <citation type="submission" date="2019-08" db="EMBL/GenBank/DDBJ databases">
        <title>Highly reduced genomes of protist endosymbionts show evolutionary convergence.</title>
        <authorList>
            <person name="George E."/>
            <person name="Husnik F."/>
            <person name="Tashyreva D."/>
            <person name="Prokopchuk G."/>
            <person name="Horak A."/>
            <person name="Kwong W.K."/>
            <person name="Lukes J."/>
            <person name="Keeling P.J."/>
        </authorList>
    </citation>
    <scope>NUCLEOTIDE SEQUENCE [LARGE SCALE GENOMIC DNA]</scope>
    <source>
        <strain evidence="12">1604LC</strain>
    </source>
</reference>
<proteinExistence type="predicted"/>
<evidence type="ECO:0000256" key="6">
    <source>
        <dbReference type="ARBA" id="ARBA00022984"/>
    </source>
</evidence>
<dbReference type="RefSeq" id="WP_148971471.1">
    <property type="nucleotide sequence ID" value="NZ_CP043316.1"/>
</dbReference>
<evidence type="ECO:0000256" key="2">
    <source>
        <dbReference type="ARBA" id="ARBA00022618"/>
    </source>
</evidence>
<keyword evidence="4" id="KW-0067">ATP-binding</keyword>
<sequence>MILTTKKLITPNIMKKTFQINHNVSNTISGISIDSRIVQSGEIFFCIKGAVNDGHEFAQDALGKGAEYIVSEKNLDIPQDKLIKVENVQNALIQLTQNIRNNLKATVIAITGTAGKTSTKEQMISAFSDQNIIATPASYNTIYGLALTICNLTSDPEYLILELGINNPHEMDILSSIASPHYSIITTIGPGHIGNFENIDHIAQEKSYLLKYTQRHAFFPLICEKYCPRNLQFTITDSNSSLNSDSQVQNSKIFSINHDIHKQNAVPILLIAEQENIQNAHNNISNYKPSKGRNNILKLSKNSKRTLENNDVFTIIDGSFNSNPTSLNASIAQLQSYPNRKIAVLGEMGELGEYTAQYHNVDFGVDILILLGEKWTSKTGIILQNYKQICDYLDKIIRKDDIILLKGSNSTDIKLVVKYLEEQYKA</sequence>
<dbReference type="GO" id="GO:0051301">
    <property type="term" value="P:cell division"/>
    <property type="evidence" value="ECO:0007669"/>
    <property type="project" value="UniProtKB-KW"/>
</dbReference>
<dbReference type="SUPFAM" id="SSF53623">
    <property type="entry name" value="MurD-like peptide ligases, catalytic domain"/>
    <property type="match status" value="1"/>
</dbReference>
<gene>
    <name evidence="12" type="ORF">FZC34_00230</name>
</gene>
<dbReference type="Pfam" id="PF08245">
    <property type="entry name" value="Mur_ligase_M"/>
    <property type="match status" value="1"/>
</dbReference>
<protein>
    <submittedName>
        <fullName evidence="12">UDP-N-acetylmuramoyl-tripeptide--D-alanyl-D-alanine ligase</fullName>
    </submittedName>
</protein>
<evidence type="ECO:0000256" key="1">
    <source>
        <dbReference type="ARBA" id="ARBA00022598"/>
    </source>
</evidence>
<dbReference type="AlphaFoldDB" id="A0A5C0UE42"/>
<evidence type="ECO:0000256" key="5">
    <source>
        <dbReference type="ARBA" id="ARBA00022960"/>
    </source>
</evidence>
<dbReference type="EMBL" id="CP043316">
    <property type="protein sequence ID" value="QEK38355.1"/>
    <property type="molecule type" value="Genomic_DNA"/>
</dbReference>
<keyword evidence="8" id="KW-0961">Cell wall biogenesis/degradation</keyword>
<feature type="domain" description="Mur ligase central" evidence="11">
    <location>
        <begin position="110"/>
        <end position="219"/>
    </location>
</feature>
<evidence type="ECO:0000256" key="8">
    <source>
        <dbReference type="ARBA" id="ARBA00023316"/>
    </source>
</evidence>
<keyword evidence="13" id="KW-1185">Reference proteome</keyword>
<keyword evidence="6" id="KW-0573">Peptidoglycan synthesis</keyword>
<dbReference type="InterPro" id="IPR013221">
    <property type="entry name" value="Mur_ligase_cen"/>
</dbReference>
<keyword evidence="1 12" id="KW-0436">Ligase</keyword>
<dbReference type="OrthoDB" id="9801978at2"/>
<accession>A0A5C0UE42</accession>
<dbReference type="Gene3D" id="3.90.190.20">
    <property type="entry name" value="Mur ligase, C-terminal domain"/>
    <property type="match status" value="1"/>
</dbReference>
<dbReference type="Gene3D" id="3.40.1190.10">
    <property type="entry name" value="Mur-like, catalytic domain"/>
    <property type="match status" value="1"/>
</dbReference>
<evidence type="ECO:0000259" key="11">
    <source>
        <dbReference type="Pfam" id="PF08245"/>
    </source>
</evidence>
<organism evidence="12 13">
    <name type="scientific">Candidatus Cytomitobacter primus</name>
    <dbReference type="NCBI Taxonomy" id="2066024"/>
    <lineage>
        <taxon>Bacteria</taxon>
        <taxon>Pseudomonadati</taxon>
        <taxon>Pseudomonadota</taxon>
        <taxon>Alphaproteobacteria</taxon>
        <taxon>Holosporales</taxon>
        <taxon>Holosporaceae</taxon>
        <taxon>Candidatus Cytomitobacter</taxon>
    </lineage>
</organism>
<evidence type="ECO:0000259" key="9">
    <source>
        <dbReference type="Pfam" id="PF01225"/>
    </source>
</evidence>
<dbReference type="SUPFAM" id="SSF53244">
    <property type="entry name" value="MurD-like peptide ligases, peptide-binding domain"/>
    <property type="match status" value="1"/>
</dbReference>
<dbReference type="InterPro" id="IPR035911">
    <property type="entry name" value="MurE/MurF_N"/>
</dbReference>
<dbReference type="InterPro" id="IPR036615">
    <property type="entry name" value="Mur_ligase_C_dom_sf"/>
</dbReference>
<keyword evidence="7" id="KW-0131">Cell cycle</keyword>
<keyword evidence="2" id="KW-0132">Cell division</keyword>
<dbReference type="PANTHER" id="PTHR43024">
    <property type="entry name" value="UDP-N-ACETYLMURAMOYL-TRIPEPTIDE--D-ALANYL-D-ALANINE LIGASE"/>
    <property type="match status" value="1"/>
</dbReference>
<evidence type="ECO:0000256" key="3">
    <source>
        <dbReference type="ARBA" id="ARBA00022741"/>
    </source>
</evidence>
<keyword evidence="3" id="KW-0547">Nucleotide-binding</keyword>
<keyword evidence="5" id="KW-0133">Cell shape</keyword>
<evidence type="ECO:0000313" key="12">
    <source>
        <dbReference type="EMBL" id="QEK38355.1"/>
    </source>
</evidence>
<dbReference type="GO" id="GO:0008360">
    <property type="term" value="P:regulation of cell shape"/>
    <property type="evidence" value="ECO:0007669"/>
    <property type="project" value="UniProtKB-KW"/>
</dbReference>
<dbReference type="InterPro" id="IPR036565">
    <property type="entry name" value="Mur-like_cat_sf"/>
</dbReference>
<feature type="domain" description="Mur ligase N-terminal catalytic" evidence="9">
    <location>
        <begin position="27"/>
        <end position="88"/>
    </location>
</feature>
<dbReference type="InterPro" id="IPR000713">
    <property type="entry name" value="Mur_ligase_N"/>
</dbReference>
<evidence type="ECO:0000256" key="4">
    <source>
        <dbReference type="ARBA" id="ARBA00022840"/>
    </source>
</evidence>
<dbReference type="PANTHER" id="PTHR43024:SF1">
    <property type="entry name" value="UDP-N-ACETYLMURAMOYL-TRIPEPTIDE--D-ALANYL-D-ALANINE LIGASE"/>
    <property type="match status" value="1"/>
</dbReference>
<dbReference type="InterPro" id="IPR004101">
    <property type="entry name" value="Mur_ligase_C"/>
</dbReference>
<dbReference type="GO" id="GO:0016881">
    <property type="term" value="F:acid-amino acid ligase activity"/>
    <property type="evidence" value="ECO:0007669"/>
    <property type="project" value="InterPro"/>
</dbReference>